<accession>A0A6M3M204</accession>
<evidence type="ECO:0000256" key="1">
    <source>
        <dbReference type="SAM" id="Coils"/>
    </source>
</evidence>
<evidence type="ECO:0000313" key="2">
    <source>
        <dbReference type="EMBL" id="QJA98868.1"/>
    </source>
</evidence>
<feature type="coiled-coil region" evidence="1">
    <location>
        <begin position="10"/>
        <end position="41"/>
    </location>
</feature>
<organism evidence="2">
    <name type="scientific">viral metagenome</name>
    <dbReference type="NCBI Taxonomy" id="1070528"/>
    <lineage>
        <taxon>unclassified sequences</taxon>
        <taxon>metagenomes</taxon>
        <taxon>organismal metagenomes</taxon>
    </lineage>
</organism>
<dbReference type="EMBL" id="MT143614">
    <property type="protein sequence ID" value="QJA98868.1"/>
    <property type="molecule type" value="Genomic_DNA"/>
</dbReference>
<reference evidence="2" key="1">
    <citation type="submission" date="2020-03" db="EMBL/GenBank/DDBJ databases">
        <title>The deep terrestrial virosphere.</title>
        <authorList>
            <person name="Holmfeldt K."/>
            <person name="Nilsson E."/>
            <person name="Simone D."/>
            <person name="Lopez-Fernandez M."/>
            <person name="Wu X."/>
            <person name="de Brujin I."/>
            <person name="Lundin D."/>
            <person name="Andersson A."/>
            <person name="Bertilsson S."/>
            <person name="Dopson M."/>
        </authorList>
    </citation>
    <scope>NUCLEOTIDE SEQUENCE</scope>
    <source>
        <strain evidence="2">MM171A01453</strain>
    </source>
</reference>
<name>A0A6M3M204_9ZZZZ</name>
<protein>
    <submittedName>
        <fullName evidence="2">Uncharacterized protein</fullName>
    </submittedName>
</protein>
<gene>
    <name evidence="2" type="ORF">MM171A01453_0009</name>
</gene>
<proteinExistence type="predicted"/>
<sequence>MSFTEKIDVLDLIINTLRELEEKLDAVADRLDKAVATAERQAMR</sequence>
<keyword evidence="1" id="KW-0175">Coiled coil</keyword>
<dbReference type="AlphaFoldDB" id="A0A6M3M204"/>